<comment type="subcellular location">
    <subcellularLocation>
        <location evidence="1">Cell membrane</location>
        <topology evidence="1">Peripheral membrane protein</topology>
        <orientation evidence="1">Cytoplasmic side</orientation>
    </subcellularLocation>
    <subcellularLocation>
        <location evidence="2">Cytoplasm</location>
    </subcellularLocation>
</comment>
<keyword evidence="13" id="KW-1185">Reference proteome</keyword>
<dbReference type="CDD" id="cd20817">
    <property type="entry name" value="C1_Stac"/>
    <property type="match status" value="1"/>
</dbReference>
<evidence type="ECO:0000256" key="8">
    <source>
        <dbReference type="ARBA" id="ARBA00022833"/>
    </source>
</evidence>
<dbReference type="PANTHER" id="PTHR15135">
    <property type="entry name" value="STAC"/>
    <property type="match status" value="1"/>
</dbReference>
<keyword evidence="6" id="KW-0677">Repeat</keyword>
<evidence type="ECO:0000256" key="5">
    <source>
        <dbReference type="ARBA" id="ARBA00022723"/>
    </source>
</evidence>
<keyword evidence="7" id="KW-0863">Zinc-finger</keyword>
<feature type="region of interest" description="Disordered" evidence="10">
    <location>
        <begin position="130"/>
        <end position="157"/>
    </location>
</feature>
<gene>
    <name evidence="12" type="ORF">ACAOBT_LOCUS15917</name>
</gene>
<dbReference type="OrthoDB" id="6250593at2759"/>
<evidence type="ECO:0000256" key="10">
    <source>
        <dbReference type="SAM" id="MobiDB-lite"/>
    </source>
</evidence>
<evidence type="ECO:0000256" key="9">
    <source>
        <dbReference type="ARBA" id="ARBA00023136"/>
    </source>
</evidence>
<keyword evidence="9" id="KW-0472">Membrane</keyword>
<evidence type="ECO:0000256" key="4">
    <source>
        <dbReference type="ARBA" id="ARBA00022490"/>
    </source>
</evidence>
<name>A0A9P0L4Q1_ACAOB</name>
<evidence type="ECO:0000256" key="7">
    <source>
        <dbReference type="ARBA" id="ARBA00022771"/>
    </source>
</evidence>
<evidence type="ECO:0000256" key="1">
    <source>
        <dbReference type="ARBA" id="ARBA00004413"/>
    </source>
</evidence>
<keyword evidence="5" id="KW-0479">Metal-binding</keyword>
<evidence type="ECO:0000313" key="13">
    <source>
        <dbReference type="Proteomes" id="UP001152888"/>
    </source>
</evidence>
<dbReference type="SMART" id="SM00109">
    <property type="entry name" value="C1"/>
    <property type="match status" value="1"/>
</dbReference>
<feature type="compositionally biased region" description="Basic and acidic residues" evidence="10">
    <location>
        <begin position="135"/>
        <end position="157"/>
    </location>
</feature>
<evidence type="ECO:0000259" key="11">
    <source>
        <dbReference type="PROSITE" id="PS50081"/>
    </source>
</evidence>
<dbReference type="InterPro" id="IPR046349">
    <property type="entry name" value="C1-like_sf"/>
</dbReference>
<feature type="domain" description="Phorbol-ester/DAG-type" evidence="11">
    <location>
        <begin position="74"/>
        <end position="123"/>
    </location>
</feature>
<keyword evidence="4" id="KW-0963">Cytoplasm</keyword>
<protein>
    <recommendedName>
        <fullName evidence="11">Phorbol-ester/DAG-type domain-containing protein</fullName>
    </recommendedName>
</protein>
<dbReference type="GO" id="GO:0008270">
    <property type="term" value="F:zinc ion binding"/>
    <property type="evidence" value="ECO:0007669"/>
    <property type="project" value="UniProtKB-KW"/>
</dbReference>
<evidence type="ECO:0000313" key="12">
    <source>
        <dbReference type="EMBL" id="CAH1984119.1"/>
    </source>
</evidence>
<dbReference type="PROSITE" id="PS00479">
    <property type="entry name" value="ZF_DAG_PE_1"/>
    <property type="match status" value="1"/>
</dbReference>
<proteinExistence type="predicted"/>
<dbReference type="FunFam" id="3.30.60.20:FF:000056">
    <property type="entry name" value="Uncharacterized protein, isoform C"/>
    <property type="match status" value="1"/>
</dbReference>
<evidence type="ECO:0000256" key="2">
    <source>
        <dbReference type="ARBA" id="ARBA00004496"/>
    </source>
</evidence>
<evidence type="ECO:0000256" key="3">
    <source>
        <dbReference type="ARBA" id="ARBA00022475"/>
    </source>
</evidence>
<dbReference type="InterPro" id="IPR039688">
    <property type="entry name" value="STAC1/2/3"/>
</dbReference>
<dbReference type="GO" id="GO:0005886">
    <property type="term" value="C:plasma membrane"/>
    <property type="evidence" value="ECO:0007669"/>
    <property type="project" value="UniProtKB-SubCell"/>
</dbReference>
<sequence>MGWMTLKAHLKELFSHKLEGESVTRERKLSAVSTGSSKNKWLKAFKSLKTPPPEAEKKNGAAATRELLKGDPDAHNFQEYTYKKITPCDICSQVLRGHTRQGLKCRICKMNVHVDCQGKASKCQTKARLLRRQKSTSEIETRVPEPNAEDERRSASP</sequence>
<dbReference type="GO" id="GO:1903078">
    <property type="term" value="P:positive regulation of protein localization to plasma membrane"/>
    <property type="evidence" value="ECO:0007669"/>
    <property type="project" value="TreeGrafter"/>
</dbReference>
<dbReference type="Pfam" id="PF00130">
    <property type="entry name" value="C1_1"/>
    <property type="match status" value="1"/>
</dbReference>
<dbReference type="AlphaFoldDB" id="A0A9P0L4Q1"/>
<keyword evidence="3" id="KW-1003">Cell membrane</keyword>
<dbReference type="Proteomes" id="UP001152888">
    <property type="component" value="Unassembled WGS sequence"/>
</dbReference>
<dbReference type="GO" id="GO:0005737">
    <property type="term" value="C:cytoplasm"/>
    <property type="evidence" value="ECO:0007669"/>
    <property type="project" value="UniProtKB-SubCell"/>
</dbReference>
<dbReference type="SUPFAM" id="SSF57889">
    <property type="entry name" value="Cysteine-rich domain"/>
    <property type="match status" value="1"/>
</dbReference>
<dbReference type="InterPro" id="IPR002219">
    <property type="entry name" value="PKC_DAG/PE"/>
</dbReference>
<dbReference type="Gene3D" id="3.30.60.20">
    <property type="match status" value="1"/>
</dbReference>
<organism evidence="12 13">
    <name type="scientific">Acanthoscelides obtectus</name>
    <name type="common">Bean weevil</name>
    <name type="synonym">Bruchus obtectus</name>
    <dbReference type="NCBI Taxonomy" id="200917"/>
    <lineage>
        <taxon>Eukaryota</taxon>
        <taxon>Metazoa</taxon>
        <taxon>Ecdysozoa</taxon>
        <taxon>Arthropoda</taxon>
        <taxon>Hexapoda</taxon>
        <taxon>Insecta</taxon>
        <taxon>Pterygota</taxon>
        <taxon>Neoptera</taxon>
        <taxon>Endopterygota</taxon>
        <taxon>Coleoptera</taxon>
        <taxon>Polyphaga</taxon>
        <taxon>Cucujiformia</taxon>
        <taxon>Chrysomeloidea</taxon>
        <taxon>Chrysomelidae</taxon>
        <taxon>Bruchinae</taxon>
        <taxon>Bruchini</taxon>
        <taxon>Acanthoscelides</taxon>
    </lineage>
</organism>
<dbReference type="PANTHER" id="PTHR15135:SF7">
    <property type="entry name" value="STAC-LIKE, ISOFORM J"/>
    <property type="match status" value="1"/>
</dbReference>
<reference evidence="12" key="1">
    <citation type="submission" date="2022-03" db="EMBL/GenBank/DDBJ databases">
        <authorList>
            <person name="Sayadi A."/>
        </authorList>
    </citation>
    <scope>NUCLEOTIDE SEQUENCE</scope>
</reference>
<keyword evidence="8" id="KW-0862">Zinc</keyword>
<accession>A0A9P0L4Q1</accession>
<evidence type="ECO:0000256" key="6">
    <source>
        <dbReference type="ARBA" id="ARBA00022737"/>
    </source>
</evidence>
<dbReference type="PROSITE" id="PS50081">
    <property type="entry name" value="ZF_DAG_PE_2"/>
    <property type="match status" value="1"/>
</dbReference>
<dbReference type="GO" id="GO:0003009">
    <property type="term" value="P:skeletal muscle contraction"/>
    <property type="evidence" value="ECO:0007669"/>
    <property type="project" value="TreeGrafter"/>
</dbReference>
<comment type="caution">
    <text evidence="12">The sequence shown here is derived from an EMBL/GenBank/DDBJ whole genome shotgun (WGS) entry which is preliminary data.</text>
</comment>
<dbReference type="EMBL" id="CAKOFQ010006951">
    <property type="protein sequence ID" value="CAH1984119.1"/>
    <property type="molecule type" value="Genomic_DNA"/>
</dbReference>